<dbReference type="PROSITE" id="PS51012">
    <property type="entry name" value="ABC_TM2"/>
    <property type="match status" value="1"/>
</dbReference>
<keyword evidence="5" id="KW-1003">Cell membrane</keyword>
<dbReference type="InterPro" id="IPR013525">
    <property type="entry name" value="ABC2_TM"/>
</dbReference>
<dbReference type="RefSeq" id="WP_022861945.1">
    <property type="nucleotide sequence ID" value="NZ_JGZD01000017.1"/>
</dbReference>
<comment type="subcellular location">
    <subcellularLocation>
        <location evidence="5">Cell membrane</location>
        <topology evidence="5">Multi-pass membrane protein</topology>
    </subcellularLocation>
    <subcellularLocation>
        <location evidence="1">Membrane</location>
        <topology evidence="1">Multi-pass membrane protein</topology>
    </subcellularLocation>
</comment>
<keyword evidence="5" id="KW-0813">Transport</keyword>
<evidence type="ECO:0000256" key="1">
    <source>
        <dbReference type="ARBA" id="ARBA00004141"/>
    </source>
</evidence>
<keyword evidence="2 5" id="KW-0812">Transmembrane</keyword>
<name>A0A087BHP3_9BIFI</name>
<reference evidence="7 8" key="1">
    <citation type="submission" date="2014-03" db="EMBL/GenBank/DDBJ databases">
        <title>Genomics of Bifidobacteria.</title>
        <authorList>
            <person name="Ventura M."/>
            <person name="Milani C."/>
            <person name="Lugli G.A."/>
        </authorList>
    </citation>
    <scope>NUCLEOTIDE SEQUENCE [LARGE SCALE GENOMIC DNA]</scope>
    <source>
        <strain evidence="7 8">LMG 11592</strain>
    </source>
</reference>
<feature type="transmembrane region" description="Helical" evidence="5">
    <location>
        <begin position="57"/>
        <end position="81"/>
    </location>
</feature>
<dbReference type="EMBL" id="JGZD01000017">
    <property type="protein sequence ID" value="KFI70543.1"/>
    <property type="molecule type" value="Genomic_DNA"/>
</dbReference>
<proteinExistence type="inferred from homology"/>
<evidence type="ECO:0000256" key="3">
    <source>
        <dbReference type="ARBA" id="ARBA00022989"/>
    </source>
</evidence>
<evidence type="ECO:0000259" key="6">
    <source>
        <dbReference type="PROSITE" id="PS51012"/>
    </source>
</evidence>
<evidence type="ECO:0000313" key="8">
    <source>
        <dbReference type="Proteomes" id="UP000029014"/>
    </source>
</evidence>
<accession>A0A087BHP3</accession>
<keyword evidence="4 5" id="KW-0472">Membrane</keyword>
<dbReference type="GO" id="GO:0140359">
    <property type="term" value="F:ABC-type transporter activity"/>
    <property type="evidence" value="ECO:0007669"/>
    <property type="project" value="InterPro"/>
</dbReference>
<evidence type="ECO:0000256" key="2">
    <source>
        <dbReference type="ARBA" id="ARBA00022692"/>
    </source>
</evidence>
<dbReference type="eggNOG" id="COG0842">
    <property type="taxonomic scope" value="Bacteria"/>
</dbReference>
<feature type="transmembrane region" description="Helical" evidence="5">
    <location>
        <begin position="260"/>
        <end position="280"/>
    </location>
</feature>
<dbReference type="Proteomes" id="UP000029014">
    <property type="component" value="Unassembled WGS sequence"/>
</dbReference>
<feature type="transmembrane region" description="Helical" evidence="5">
    <location>
        <begin position="174"/>
        <end position="196"/>
    </location>
</feature>
<evidence type="ECO:0000313" key="7">
    <source>
        <dbReference type="EMBL" id="KFI70543.1"/>
    </source>
</evidence>
<evidence type="ECO:0000256" key="5">
    <source>
        <dbReference type="RuleBase" id="RU361157"/>
    </source>
</evidence>
<dbReference type="PANTHER" id="PTHR43229">
    <property type="entry name" value="NODULATION PROTEIN J"/>
    <property type="match status" value="1"/>
</dbReference>
<organism evidence="7 8">
    <name type="scientific">Bifidobacterium minimum</name>
    <dbReference type="NCBI Taxonomy" id="1693"/>
    <lineage>
        <taxon>Bacteria</taxon>
        <taxon>Bacillati</taxon>
        <taxon>Actinomycetota</taxon>
        <taxon>Actinomycetes</taxon>
        <taxon>Bifidobacteriales</taxon>
        <taxon>Bifidobacteriaceae</taxon>
        <taxon>Bifidobacterium</taxon>
    </lineage>
</organism>
<keyword evidence="3 5" id="KW-1133">Transmembrane helix</keyword>
<dbReference type="InterPro" id="IPR051784">
    <property type="entry name" value="Nod_factor_ABC_transporter"/>
</dbReference>
<feature type="domain" description="ABC transmembrane type-2" evidence="6">
    <location>
        <begin position="17"/>
        <end position="279"/>
    </location>
</feature>
<comment type="similarity">
    <text evidence="5">Belongs to the ABC-2 integral membrane protein family.</text>
</comment>
<gene>
    <name evidence="7" type="ORF">BMIN_1651</name>
</gene>
<dbReference type="InterPro" id="IPR047817">
    <property type="entry name" value="ABC2_TM_bact-type"/>
</dbReference>
<sequence>MLSLYGRNMKLYFRDHVGVFFSLLGAIISFVLYILFLKKTMSGDWSSAPNGSQLLDLWLISGTLAVASMTTTLTGISQMVMDKENHVWDDLRLTNLSPAKMVMAYLMSAASIGAVMQMVLLVIMVVYFKLVDGIDLPWKSTPEVLALMIVSSLMMAALNYMIVGFVRRQNTLSLISTIVGTLSGFLVGVYVPIGVLPDAARLIMKLTPGTYVASLYRHYLMKEAVDNAFSNASAAVTTNFAQTMGIGIKWNTLTTITVEWVIVIGLLVALLGLVLVVEFCKREALRSTVVKTVCANR</sequence>
<dbReference type="STRING" id="1693.BMIN_1651"/>
<dbReference type="Pfam" id="PF01061">
    <property type="entry name" value="ABC2_membrane"/>
    <property type="match status" value="1"/>
</dbReference>
<dbReference type="GO" id="GO:0005886">
    <property type="term" value="C:plasma membrane"/>
    <property type="evidence" value="ECO:0007669"/>
    <property type="project" value="UniProtKB-SubCell"/>
</dbReference>
<dbReference type="AlphaFoldDB" id="A0A087BHP3"/>
<feature type="transmembrane region" description="Helical" evidence="5">
    <location>
        <begin position="102"/>
        <end position="128"/>
    </location>
</feature>
<keyword evidence="8" id="KW-1185">Reference proteome</keyword>
<feature type="transmembrane region" description="Helical" evidence="5">
    <location>
        <begin position="17"/>
        <end position="37"/>
    </location>
</feature>
<evidence type="ECO:0000256" key="4">
    <source>
        <dbReference type="ARBA" id="ARBA00023136"/>
    </source>
</evidence>
<comment type="caution">
    <text evidence="7">The sequence shown here is derived from an EMBL/GenBank/DDBJ whole genome shotgun (WGS) entry which is preliminary data.</text>
</comment>
<protein>
    <recommendedName>
        <fullName evidence="5">Transport permease protein</fullName>
    </recommendedName>
</protein>
<dbReference type="PANTHER" id="PTHR43229:SF2">
    <property type="entry name" value="NODULATION PROTEIN J"/>
    <property type="match status" value="1"/>
</dbReference>
<feature type="transmembrane region" description="Helical" evidence="5">
    <location>
        <begin position="144"/>
        <end position="162"/>
    </location>
</feature>